<proteinExistence type="predicted"/>
<dbReference type="Proteomes" id="UP001293254">
    <property type="component" value="Unassembled WGS sequence"/>
</dbReference>
<evidence type="ECO:0000313" key="2">
    <source>
        <dbReference type="EMBL" id="KAK4435746.1"/>
    </source>
</evidence>
<evidence type="ECO:0000256" key="1">
    <source>
        <dbReference type="SAM" id="MobiDB-lite"/>
    </source>
</evidence>
<feature type="region of interest" description="Disordered" evidence="1">
    <location>
        <begin position="58"/>
        <end position="91"/>
    </location>
</feature>
<gene>
    <name evidence="2" type="ORF">Salat_0738100</name>
</gene>
<dbReference type="AlphaFoldDB" id="A0AAE1YT38"/>
<reference evidence="2" key="1">
    <citation type="submission" date="2020-06" db="EMBL/GenBank/DDBJ databases">
        <authorList>
            <person name="Li T."/>
            <person name="Hu X."/>
            <person name="Zhang T."/>
            <person name="Song X."/>
            <person name="Zhang H."/>
            <person name="Dai N."/>
            <person name="Sheng W."/>
            <person name="Hou X."/>
            <person name="Wei L."/>
        </authorList>
    </citation>
    <scope>NUCLEOTIDE SEQUENCE</scope>
    <source>
        <strain evidence="2">3651</strain>
        <tissue evidence="2">Leaf</tissue>
    </source>
</reference>
<dbReference type="EMBL" id="JACGWO010000002">
    <property type="protein sequence ID" value="KAK4435746.1"/>
    <property type="molecule type" value="Genomic_DNA"/>
</dbReference>
<protein>
    <submittedName>
        <fullName evidence="2">Uncharacterized protein</fullName>
    </submittedName>
</protein>
<evidence type="ECO:0000313" key="3">
    <source>
        <dbReference type="Proteomes" id="UP001293254"/>
    </source>
</evidence>
<feature type="compositionally biased region" description="Acidic residues" evidence="1">
    <location>
        <begin position="59"/>
        <end position="80"/>
    </location>
</feature>
<reference evidence="2" key="2">
    <citation type="journal article" date="2024" name="Plant">
        <title>Genomic evolution and insights into agronomic trait innovations of Sesamum species.</title>
        <authorList>
            <person name="Miao H."/>
            <person name="Wang L."/>
            <person name="Qu L."/>
            <person name="Liu H."/>
            <person name="Sun Y."/>
            <person name="Le M."/>
            <person name="Wang Q."/>
            <person name="Wei S."/>
            <person name="Zheng Y."/>
            <person name="Lin W."/>
            <person name="Duan Y."/>
            <person name="Cao H."/>
            <person name="Xiong S."/>
            <person name="Wang X."/>
            <person name="Wei L."/>
            <person name="Li C."/>
            <person name="Ma Q."/>
            <person name="Ju M."/>
            <person name="Zhao R."/>
            <person name="Li G."/>
            <person name="Mu C."/>
            <person name="Tian Q."/>
            <person name="Mei H."/>
            <person name="Zhang T."/>
            <person name="Gao T."/>
            <person name="Zhang H."/>
        </authorList>
    </citation>
    <scope>NUCLEOTIDE SEQUENCE</scope>
    <source>
        <strain evidence="2">3651</strain>
    </source>
</reference>
<accession>A0AAE1YT38</accession>
<keyword evidence="3" id="KW-1185">Reference proteome</keyword>
<sequence>MGNEMVVVHEGAETEGEGVFFDSDYDMSEDDRLFEKYVDVGVEGNEYISKGMYNGLQDGEGEEDCVGSDDEFVSESSDEEEKMKYPMYNPGNEGRNPEIKLGLIFNCKEEAKFAIESHC</sequence>
<comment type="caution">
    <text evidence="2">The sequence shown here is derived from an EMBL/GenBank/DDBJ whole genome shotgun (WGS) entry which is preliminary data.</text>
</comment>
<organism evidence="2 3">
    <name type="scientific">Sesamum alatum</name>
    <dbReference type="NCBI Taxonomy" id="300844"/>
    <lineage>
        <taxon>Eukaryota</taxon>
        <taxon>Viridiplantae</taxon>
        <taxon>Streptophyta</taxon>
        <taxon>Embryophyta</taxon>
        <taxon>Tracheophyta</taxon>
        <taxon>Spermatophyta</taxon>
        <taxon>Magnoliopsida</taxon>
        <taxon>eudicotyledons</taxon>
        <taxon>Gunneridae</taxon>
        <taxon>Pentapetalae</taxon>
        <taxon>asterids</taxon>
        <taxon>lamiids</taxon>
        <taxon>Lamiales</taxon>
        <taxon>Pedaliaceae</taxon>
        <taxon>Sesamum</taxon>
    </lineage>
</organism>
<name>A0AAE1YT38_9LAMI</name>